<reference evidence="2" key="1">
    <citation type="journal article" date="2013" name="Proc. Natl. Acad. Sci. U.S.A.">
        <title>Genome structure and metabolic features in the red seaweed Chondrus crispus shed light on evolution of the Archaeplastida.</title>
        <authorList>
            <person name="Collen J."/>
            <person name="Porcel B."/>
            <person name="Carre W."/>
            <person name="Ball S.G."/>
            <person name="Chaparro C."/>
            <person name="Tonon T."/>
            <person name="Barbeyron T."/>
            <person name="Michel G."/>
            <person name="Noel B."/>
            <person name="Valentin K."/>
            <person name="Elias M."/>
            <person name="Artiguenave F."/>
            <person name="Arun A."/>
            <person name="Aury J.M."/>
            <person name="Barbosa-Neto J.F."/>
            <person name="Bothwell J.H."/>
            <person name="Bouget F.Y."/>
            <person name="Brillet L."/>
            <person name="Cabello-Hurtado F."/>
            <person name="Capella-Gutierrez S."/>
            <person name="Charrier B."/>
            <person name="Cladiere L."/>
            <person name="Cock J.M."/>
            <person name="Coelho S.M."/>
            <person name="Colleoni C."/>
            <person name="Czjzek M."/>
            <person name="Da Silva C."/>
            <person name="Delage L."/>
            <person name="Denoeud F."/>
            <person name="Deschamps P."/>
            <person name="Dittami S.M."/>
            <person name="Gabaldon T."/>
            <person name="Gachon C.M."/>
            <person name="Groisillier A."/>
            <person name="Herve C."/>
            <person name="Jabbari K."/>
            <person name="Katinka M."/>
            <person name="Kloareg B."/>
            <person name="Kowalczyk N."/>
            <person name="Labadie K."/>
            <person name="Leblanc C."/>
            <person name="Lopez P.J."/>
            <person name="McLachlan D.H."/>
            <person name="Meslet-Cladiere L."/>
            <person name="Moustafa A."/>
            <person name="Nehr Z."/>
            <person name="Nyvall Collen P."/>
            <person name="Panaud O."/>
            <person name="Partensky F."/>
            <person name="Poulain J."/>
            <person name="Rensing S.A."/>
            <person name="Rousvoal S."/>
            <person name="Samson G."/>
            <person name="Symeonidi A."/>
            <person name="Weissenbach J."/>
            <person name="Zambounis A."/>
            <person name="Wincker P."/>
            <person name="Boyen C."/>
        </authorList>
    </citation>
    <scope>NUCLEOTIDE SEQUENCE [LARGE SCALE GENOMIC DNA]</scope>
    <source>
        <strain evidence="2">cv. Stackhouse</strain>
    </source>
</reference>
<dbReference type="KEGG" id="ccp:CHC_T00005775001"/>
<evidence type="ECO:0000313" key="1">
    <source>
        <dbReference type="EMBL" id="CDF37490.1"/>
    </source>
</evidence>
<dbReference type="Gramene" id="CDF37490">
    <property type="protein sequence ID" value="CDF37490"/>
    <property type="gene ID" value="CHC_T00005775001"/>
</dbReference>
<sequence>MPRPFLPFVTQLSKTWEACDARIKLLSCCSVNGIIGEW</sequence>
<gene>
    <name evidence="1" type="ORF">CHC_T00005775001</name>
</gene>
<evidence type="ECO:0000313" key="2">
    <source>
        <dbReference type="Proteomes" id="UP000012073"/>
    </source>
</evidence>
<keyword evidence="2" id="KW-1185">Reference proteome</keyword>
<protein>
    <submittedName>
        <fullName evidence="1">Uncharacterized protein</fullName>
    </submittedName>
</protein>
<name>R7QJC2_CHOCR</name>
<organism evidence="1 2">
    <name type="scientific">Chondrus crispus</name>
    <name type="common">Carrageen Irish moss</name>
    <name type="synonym">Polymorpha crispa</name>
    <dbReference type="NCBI Taxonomy" id="2769"/>
    <lineage>
        <taxon>Eukaryota</taxon>
        <taxon>Rhodophyta</taxon>
        <taxon>Florideophyceae</taxon>
        <taxon>Rhodymeniophycidae</taxon>
        <taxon>Gigartinales</taxon>
        <taxon>Gigartinaceae</taxon>
        <taxon>Chondrus</taxon>
    </lineage>
</organism>
<dbReference type="Proteomes" id="UP000012073">
    <property type="component" value="Unassembled WGS sequence"/>
</dbReference>
<dbReference type="AlphaFoldDB" id="R7QJC2"/>
<dbReference type="EMBL" id="HG001844">
    <property type="protein sequence ID" value="CDF37490.1"/>
    <property type="molecule type" value="Genomic_DNA"/>
</dbReference>
<dbReference type="GeneID" id="17325077"/>
<dbReference type="RefSeq" id="XP_005717361.1">
    <property type="nucleotide sequence ID" value="XM_005717304.1"/>
</dbReference>
<accession>R7QJC2</accession>
<proteinExistence type="predicted"/>